<gene>
    <name evidence="1" type="ORF">HYC85_026442</name>
</gene>
<organism evidence="1 2">
    <name type="scientific">Camellia sinensis</name>
    <name type="common">Tea plant</name>
    <name type="synonym">Thea sinensis</name>
    <dbReference type="NCBI Taxonomy" id="4442"/>
    <lineage>
        <taxon>Eukaryota</taxon>
        <taxon>Viridiplantae</taxon>
        <taxon>Streptophyta</taxon>
        <taxon>Embryophyta</taxon>
        <taxon>Tracheophyta</taxon>
        <taxon>Spermatophyta</taxon>
        <taxon>Magnoliopsida</taxon>
        <taxon>eudicotyledons</taxon>
        <taxon>Gunneridae</taxon>
        <taxon>Pentapetalae</taxon>
        <taxon>asterids</taxon>
        <taxon>Ericales</taxon>
        <taxon>Theaceae</taxon>
        <taxon>Camellia</taxon>
    </lineage>
</organism>
<accession>A0A7J7G3K4</accession>
<dbReference type="EMBL" id="JACBKZ010000013">
    <property type="protein sequence ID" value="KAF5935313.1"/>
    <property type="molecule type" value="Genomic_DNA"/>
</dbReference>
<reference evidence="1 2" key="2">
    <citation type="submission" date="2020-07" db="EMBL/GenBank/DDBJ databases">
        <title>Genome assembly of wild tea tree DASZ reveals pedigree and selection history of tea varieties.</title>
        <authorList>
            <person name="Zhang W."/>
        </authorList>
    </citation>
    <scope>NUCLEOTIDE SEQUENCE [LARGE SCALE GENOMIC DNA]</scope>
    <source>
        <strain evidence="2">cv. G240</strain>
        <tissue evidence="1">Leaf</tissue>
    </source>
</reference>
<evidence type="ECO:0000313" key="1">
    <source>
        <dbReference type="EMBL" id="KAF5935313.1"/>
    </source>
</evidence>
<name>A0A7J7G3K4_CAMSI</name>
<keyword evidence="2" id="KW-1185">Reference proteome</keyword>
<dbReference type="AlphaFoldDB" id="A0A7J7G3K4"/>
<dbReference type="Proteomes" id="UP000593564">
    <property type="component" value="Unassembled WGS sequence"/>
</dbReference>
<comment type="caution">
    <text evidence="1">The sequence shown here is derived from an EMBL/GenBank/DDBJ whole genome shotgun (WGS) entry which is preliminary data.</text>
</comment>
<evidence type="ECO:0000313" key="2">
    <source>
        <dbReference type="Proteomes" id="UP000593564"/>
    </source>
</evidence>
<proteinExistence type="predicted"/>
<sequence length="107" mass="12330">MKNNYKYIESSIFRTILLIFSSFHSHHFFSFSSLQIQQSPPTTNYSFNSFSNPFPTILYNYELHFPLSSLIILYSNVISLLKPPTCDPSSLQLSTLNPSFPFLNVPL</sequence>
<reference evidence="2" key="1">
    <citation type="journal article" date="2020" name="Nat. Commun.">
        <title>Genome assembly of wild tea tree DASZ reveals pedigree and selection history of tea varieties.</title>
        <authorList>
            <person name="Zhang W."/>
            <person name="Zhang Y."/>
            <person name="Qiu H."/>
            <person name="Guo Y."/>
            <person name="Wan H."/>
            <person name="Zhang X."/>
            <person name="Scossa F."/>
            <person name="Alseekh S."/>
            <person name="Zhang Q."/>
            <person name="Wang P."/>
            <person name="Xu L."/>
            <person name="Schmidt M.H."/>
            <person name="Jia X."/>
            <person name="Li D."/>
            <person name="Zhu A."/>
            <person name="Guo F."/>
            <person name="Chen W."/>
            <person name="Ni D."/>
            <person name="Usadel B."/>
            <person name="Fernie A.R."/>
            <person name="Wen W."/>
        </authorList>
    </citation>
    <scope>NUCLEOTIDE SEQUENCE [LARGE SCALE GENOMIC DNA]</scope>
    <source>
        <strain evidence="2">cv. G240</strain>
    </source>
</reference>
<protein>
    <submittedName>
        <fullName evidence="1">Uncharacterized protein</fullName>
    </submittedName>
</protein>